<dbReference type="GO" id="GO:0008564">
    <property type="term" value="F:protein-exporting ATPase activity"/>
    <property type="evidence" value="ECO:0007669"/>
    <property type="project" value="UniProtKB-EC"/>
</dbReference>
<proteinExistence type="predicted"/>
<dbReference type="InterPro" id="IPR003593">
    <property type="entry name" value="AAA+_ATPase"/>
</dbReference>
<dbReference type="InterPro" id="IPR000194">
    <property type="entry name" value="ATPase_F1/V1/A1_a/bsu_nucl-bd"/>
</dbReference>
<name>A0A2T2X6L3_9FIRM</name>
<evidence type="ECO:0000259" key="9">
    <source>
        <dbReference type="SMART" id="SM00382"/>
    </source>
</evidence>
<dbReference type="GO" id="GO:0016887">
    <property type="term" value="F:ATP hydrolysis activity"/>
    <property type="evidence" value="ECO:0007669"/>
    <property type="project" value="InterPro"/>
</dbReference>
<dbReference type="Pfam" id="PF00006">
    <property type="entry name" value="ATP-synt_ab"/>
    <property type="match status" value="1"/>
</dbReference>
<evidence type="ECO:0000256" key="4">
    <source>
        <dbReference type="ARBA" id="ARBA00022741"/>
    </source>
</evidence>
<dbReference type="InterPro" id="IPR050053">
    <property type="entry name" value="ATPase_alpha/beta_chains"/>
</dbReference>
<dbReference type="GO" id="GO:0005737">
    <property type="term" value="C:cytoplasm"/>
    <property type="evidence" value="ECO:0007669"/>
    <property type="project" value="UniProtKB-SubCell"/>
</dbReference>
<dbReference type="GO" id="GO:0046933">
    <property type="term" value="F:proton-transporting ATP synthase activity, rotational mechanism"/>
    <property type="evidence" value="ECO:0007669"/>
    <property type="project" value="TreeGrafter"/>
</dbReference>
<dbReference type="EMBL" id="PXYT01000013">
    <property type="protein sequence ID" value="PSR30115.1"/>
    <property type="molecule type" value="Genomic_DNA"/>
</dbReference>
<dbReference type="SMART" id="SM00382">
    <property type="entry name" value="AAA"/>
    <property type="match status" value="1"/>
</dbReference>
<organism evidence="10 11">
    <name type="scientific">Sulfobacillus benefaciens</name>
    <dbReference type="NCBI Taxonomy" id="453960"/>
    <lineage>
        <taxon>Bacteria</taxon>
        <taxon>Bacillati</taxon>
        <taxon>Bacillota</taxon>
        <taxon>Clostridia</taxon>
        <taxon>Eubacteriales</taxon>
        <taxon>Clostridiales Family XVII. Incertae Sedis</taxon>
        <taxon>Sulfobacillus</taxon>
    </lineage>
</organism>
<protein>
    <submittedName>
        <fullName evidence="10">EscN/YscN/HrcN family type III secretion system ATPase</fullName>
    </submittedName>
</protein>
<dbReference type="PROSITE" id="PS00152">
    <property type="entry name" value="ATPASE_ALPHA_BETA"/>
    <property type="match status" value="1"/>
</dbReference>
<evidence type="ECO:0000256" key="3">
    <source>
        <dbReference type="ARBA" id="ARBA00022490"/>
    </source>
</evidence>
<evidence type="ECO:0000256" key="6">
    <source>
        <dbReference type="ARBA" id="ARBA00022927"/>
    </source>
</evidence>
<dbReference type="InterPro" id="IPR027417">
    <property type="entry name" value="P-loop_NTPase"/>
</dbReference>
<evidence type="ECO:0000313" key="11">
    <source>
        <dbReference type="Proteomes" id="UP000242699"/>
    </source>
</evidence>
<comment type="catalytic activity">
    <reaction evidence="8">
        <text>ATP + H2O + cellular proteinSide 1 = ADP + phosphate + cellular proteinSide 2.</text>
        <dbReference type="EC" id="7.4.2.8"/>
    </reaction>
</comment>
<evidence type="ECO:0000256" key="8">
    <source>
        <dbReference type="ARBA" id="ARBA00034006"/>
    </source>
</evidence>
<accession>A0A2T2X6L3</accession>
<evidence type="ECO:0000256" key="5">
    <source>
        <dbReference type="ARBA" id="ARBA00022840"/>
    </source>
</evidence>
<dbReference type="GO" id="GO:0005524">
    <property type="term" value="F:ATP binding"/>
    <property type="evidence" value="ECO:0007669"/>
    <property type="project" value="UniProtKB-KW"/>
</dbReference>
<evidence type="ECO:0000256" key="7">
    <source>
        <dbReference type="ARBA" id="ARBA00022967"/>
    </source>
</evidence>
<keyword evidence="3" id="KW-0963">Cytoplasm</keyword>
<gene>
    <name evidence="10" type="ORF">C7B43_07490</name>
</gene>
<dbReference type="NCBIfam" id="TIGR01026">
    <property type="entry name" value="fliI_yscN"/>
    <property type="match status" value="1"/>
</dbReference>
<comment type="subcellular location">
    <subcellularLocation>
        <location evidence="1">Cytoplasm</location>
    </subcellularLocation>
</comment>
<dbReference type="Pfam" id="PF18269">
    <property type="entry name" value="T3SS_ATPase_C"/>
    <property type="match status" value="1"/>
</dbReference>
<keyword evidence="4" id="KW-0547">Nucleotide-binding</keyword>
<reference evidence="10 11" key="1">
    <citation type="journal article" date="2014" name="BMC Genomics">
        <title>Comparison of environmental and isolate Sulfobacillus genomes reveals diverse carbon, sulfur, nitrogen, and hydrogen metabolisms.</title>
        <authorList>
            <person name="Justice N.B."/>
            <person name="Norman A."/>
            <person name="Brown C.T."/>
            <person name="Singh A."/>
            <person name="Thomas B.C."/>
            <person name="Banfield J.F."/>
        </authorList>
    </citation>
    <scope>NUCLEOTIDE SEQUENCE [LARGE SCALE GENOMIC DNA]</scope>
    <source>
        <strain evidence="10">AMDSBA1</strain>
    </source>
</reference>
<evidence type="ECO:0000256" key="2">
    <source>
        <dbReference type="ARBA" id="ARBA00022448"/>
    </source>
</evidence>
<dbReference type="InterPro" id="IPR040627">
    <property type="entry name" value="T3SS_ATPase_C"/>
</dbReference>
<dbReference type="Gene3D" id="3.40.50.12240">
    <property type="match status" value="1"/>
</dbReference>
<dbReference type="PANTHER" id="PTHR15184:SF9">
    <property type="entry name" value="SPI-1 TYPE 3 SECRETION SYSTEM ATPASE"/>
    <property type="match status" value="1"/>
</dbReference>
<dbReference type="FunFam" id="3.40.50.12240:FF:000002">
    <property type="entry name" value="Flagellum-specific ATP synthase FliI"/>
    <property type="match status" value="1"/>
</dbReference>
<dbReference type="GO" id="GO:0030254">
    <property type="term" value="P:protein secretion by the type III secretion system"/>
    <property type="evidence" value="ECO:0007669"/>
    <property type="project" value="InterPro"/>
</dbReference>
<dbReference type="AlphaFoldDB" id="A0A2T2X6L3"/>
<keyword evidence="6" id="KW-0653">Protein transport</keyword>
<dbReference type="SUPFAM" id="SSF52540">
    <property type="entry name" value="P-loop containing nucleoside triphosphate hydrolases"/>
    <property type="match status" value="1"/>
</dbReference>
<evidence type="ECO:0000256" key="1">
    <source>
        <dbReference type="ARBA" id="ARBA00004496"/>
    </source>
</evidence>
<evidence type="ECO:0000313" key="10">
    <source>
        <dbReference type="EMBL" id="PSR30115.1"/>
    </source>
</evidence>
<keyword evidence="7" id="KW-1278">Translocase</keyword>
<dbReference type="PANTHER" id="PTHR15184">
    <property type="entry name" value="ATP SYNTHASE"/>
    <property type="match status" value="1"/>
</dbReference>
<keyword evidence="5" id="KW-0067">ATP-binding</keyword>
<keyword evidence="2" id="KW-0813">Transport</keyword>
<dbReference type="Proteomes" id="UP000242699">
    <property type="component" value="Unassembled WGS sequence"/>
</dbReference>
<feature type="domain" description="AAA+ ATPase" evidence="9">
    <location>
        <begin position="155"/>
        <end position="336"/>
    </location>
</feature>
<comment type="caution">
    <text evidence="10">The sequence shown here is derived from an EMBL/GenBank/DDBJ whole genome shotgun (WGS) entry which is preliminary data.</text>
</comment>
<sequence>MEVHEIIESIPLSRTLIPAGKITSVRGQSLVATGVRMAIGEVGKIRLSPTKRVDVECVGFLEDHRVLLTPYHDVTGIRPGLQVLASRRPFGIVTGSGVLGRLLDGLGRALDNGPVPLGPKRLLNAVPLSPLSRRKVQSIMWTGIKAIDGLLTVGQGQRVGIFAGAGFGKTTLLQDILNGTVADVVVVGLIGERGREVAEFYRALDPEAIKRTVIVAATSDTPAIMRLKAAWSATLMAEAFRDQGNSVLLVIDSLTRIALAQREIGMETGELPSARGYTPSVLHLLPRLLERVGATDKGSITGIYTVLVDGGDAYEDPLSDILRGLLDGHIMLSRELAETGHFPAVDVVASLSRLMPEIVSDEQMMMARQMKEVISRVQDAHDLIEVGAYVHGRDKALDEAMALYPAIREFLDQKRGDKAGPEDIVAGMSRIVAQARTPDDGGEEMAES</sequence>
<dbReference type="InterPro" id="IPR020003">
    <property type="entry name" value="ATPase_a/bsu_AS"/>
</dbReference>
<dbReference type="InterPro" id="IPR005714">
    <property type="entry name" value="ATPase_T3SS_FliI/YscN"/>
</dbReference>
<dbReference type="GO" id="GO:0030257">
    <property type="term" value="C:type III protein secretion system complex"/>
    <property type="evidence" value="ECO:0007669"/>
    <property type="project" value="InterPro"/>
</dbReference>